<reference evidence="1 2" key="1">
    <citation type="submission" date="2017-05" db="EMBL/GenBank/DDBJ databases">
        <authorList>
            <person name="Song R."/>
            <person name="Chenine A.L."/>
            <person name="Ruprecht R.M."/>
        </authorList>
    </citation>
    <scope>NUCLEOTIDE SEQUENCE [LARGE SCALE GENOMIC DNA]</scope>
    <source>
        <strain evidence="1 2">KA00229</strain>
    </source>
</reference>
<dbReference type="Pfam" id="PF16162">
    <property type="entry name" value="KwaB"/>
    <property type="match status" value="1"/>
</dbReference>
<evidence type="ECO:0000313" key="1">
    <source>
        <dbReference type="EMBL" id="PNH22111.1"/>
    </source>
</evidence>
<dbReference type="InterPro" id="IPR032359">
    <property type="entry name" value="KwaB-like"/>
</dbReference>
<sequence>MLWRYKVGNIFTLDNDKTSVKVIETTNDTLVGVEEILNIDTEIYKSNSIIFDGSYKPNEDESLKIENFDLSDEIQEAINNPLGVDKLVANDGNELNIRAIFLTLSDDSENEKIVFQRTQKRQLLLGGRITLFWSNDTFISTQKPGLVITDSIDAYYENGTLYFKSYYWANQIFNLNKYYRQATDDDIRDFCQNNCFYVDDLDSLVSASNNWTRKKIAYILDTGVLEKNTTDYILQEANNLGLQFETNEENKIVFSADLKSQKEFLSYLADEIYKGRLSDDVYLTNPKRSLK</sequence>
<organism evidence="1 2">
    <name type="scientific">Megasphaera hutchinsoni</name>
    <dbReference type="NCBI Taxonomy" id="1588748"/>
    <lineage>
        <taxon>Bacteria</taxon>
        <taxon>Bacillati</taxon>
        <taxon>Bacillota</taxon>
        <taxon>Negativicutes</taxon>
        <taxon>Veillonellales</taxon>
        <taxon>Veillonellaceae</taxon>
        <taxon>Megasphaera</taxon>
    </lineage>
</organism>
<dbReference type="AlphaFoldDB" id="A0A2J8BBI3"/>
<evidence type="ECO:0008006" key="3">
    <source>
        <dbReference type="Google" id="ProtNLM"/>
    </source>
</evidence>
<accession>A0A2J8BBI3</accession>
<dbReference type="EMBL" id="NFMF01000003">
    <property type="protein sequence ID" value="PNH22111.1"/>
    <property type="molecule type" value="Genomic_DNA"/>
</dbReference>
<gene>
    <name evidence="1" type="ORF">CAL30_02280</name>
</gene>
<evidence type="ECO:0000313" key="2">
    <source>
        <dbReference type="Proteomes" id="UP000242958"/>
    </source>
</evidence>
<proteinExistence type="predicted"/>
<dbReference type="Proteomes" id="UP000242958">
    <property type="component" value="Unassembled WGS sequence"/>
</dbReference>
<protein>
    <recommendedName>
        <fullName evidence="3">DUF4868 domain-containing protein</fullName>
    </recommendedName>
</protein>
<comment type="caution">
    <text evidence="1">The sequence shown here is derived from an EMBL/GenBank/DDBJ whole genome shotgun (WGS) entry which is preliminary data.</text>
</comment>
<name>A0A2J8BBI3_9FIRM</name>